<gene>
    <name evidence="1" type="ORF">I8748_23560</name>
</gene>
<evidence type="ECO:0000313" key="2">
    <source>
        <dbReference type="Proteomes" id="UP000632766"/>
    </source>
</evidence>
<organism evidence="1 2">
    <name type="scientific">Amazonocrinis nigriterrae CENA67</name>
    <dbReference type="NCBI Taxonomy" id="2794033"/>
    <lineage>
        <taxon>Bacteria</taxon>
        <taxon>Bacillati</taxon>
        <taxon>Cyanobacteriota</taxon>
        <taxon>Cyanophyceae</taxon>
        <taxon>Nostocales</taxon>
        <taxon>Nostocaceae</taxon>
        <taxon>Amazonocrinis</taxon>
        <taxon>Amazonocrinis nigriterrae</taxon>
    </lineage>
</organism>
<dbReference type="AlphaFoldDB" id="A0A8J7HS48"/>
<accession>A0A8J7HS48</accession>
<name>A0A8J7HS48_9NOST</name>
<comment type="caution">
    <text evidence="1">The sequence shown here is derived from an EMBL/GenBank/DDBJ whole genome shotgun (WGS) entry which is preliminary data.</text>
</comment>
<protein>
    <submittedName>
        <fullName evidence="1">Uncharacterized protein</fullName>
    </submittedName>
</protein>
<dbReference type="RefSeq" id="WP_198126921.1">
    <property type="nucleotide sequence ID" value="NZ_JAECZC010000055.1"/>
</dbReference>
<evidence type="ECO:0000313" key="1">
    <source>
        <dbReference type="EMBL" id="MBH8565123.1"/>
    </source>
</evidence>
<proteinExistence type="predicted"/>
<reference evidence="1 2" key="1">
    <citation type="journal article" date="2021" name="Int. J. Syst. Evol. Microbiol.">
        <title>Amazonocrinis nigriterrae gen. nov., sp. nov., Atlanticothrix silvestris gen. nov., sp. nov. and Dendronalium phyllosphericum gen. nov., sp. nov., nostocacean cyanobacteria from Brazilian environments.</title>
        <authorList>
            <person name="Alvarenga D.O."/>
            <person name="Andreote A.P.D."/>
            <person name="Branco L.H.Z."/>
            <person name="Delbaje E."/>
            <person name="Cruz R.B."/>
            <person name="Varani A.M."/>
            <person name="Fiore M.F."/>
        </authorList>
    </citation>
    <scope>NUCLEOTIDE SEQUENCE [LARGE SCALE GENOMIC DNA]</scope>
    <source>
        <strain evidence="1 2">CENA67</strain>
    </source>
</reference>
<keyword evidence="2" id="KW-1185">Reference proteome</keyword>
<dbReference type="EMBL" id="JAECZC010000055">
    <property type="protein sequence ID" value="MBH8565123.1"/>
    <property type="molecule type" value="Genomic_DNA"/>
</dbReference>
<dbReference type="Proteomes" id="UP000632766">
    <property type="component" value="Unassembled WGS sequence"/>
</dbReference>
<sequence length="83" mass="8722">MANITLSELHIAGSELFQDSESFLNELNNVESISGGSYGTGVSDASTLTKLAEAFVDVYGIGHIAFLAKSFSSNGYGGYTGKY</sequence>